<dbReference type="EMBL" id="JAGFNK010000135">
    <property type="protein sequence ID" value="KAI9507233.1"/>
    <property type="molecule type" value="Genomic_DNA"/>
</dbReference>
<accession>A0ACC0U6J7</accession>
<dbReference type="Proteomes" id="UP001207468">
    <property type="component" value="Unassembled WGS sequence"/>
</dbReference>
<comment type="caution">
    <text evidence="1">The sequence shown here is derived from an EMBL/GenBank/DDBJ whole genome shotgun (WGS) entry which is preliminary data.</text>
</comment>
<sequence length="570" mass="61188">MPVSSMPVKPHDEAATWCYPTHLHLVAVHAHELVYTPHMRELATAVFFIVERRKTGENSKETVARRVASGSLMSSRSLICAVTSILHWALTGGGPTSVRNGDAGESTRVSPVTCGDDFTTHTKWKIGGQTCARGRARRVEASTGGVIRASQNAIGRRLWHYIVNSTTGRPTPNPKYLSASAHFWSWSSQVGAPTIHRERSQKKKLISGIARTGGATSMAIPWYPLSQASGPEWPSFPIPDSAKLFFHLIVSKGSENHWPTVSIMQRSLVPSVRPYSAQPIAPSKPGKGEGEGKAMAAAAPDPPRSAAVRGLDEPLAGLNSSESTQPSHNKSSQKATTSTGTGAQADPREGCFCQARVHALSENTPLCTACGLVLCAFTPATPPLPTLRWAAPHPARACGAHRATLAEEAAAREREAEAVRLAEGVFPILGPSPPPQQQQQQQQQQLARRGTAPAGDGYRVLPVDSRTGRVKVDSYPSFLTSSAMLLLPGHGSESEEEAAAVFYAPSSRVPPPPREVEYVRVRRGPATRWVDLRGGEVRYASAAGRTGIRKGRAEGTDERRLPSPVPRAYA</sequence>
<keyword evidence="2" id="KW-1185">Reference proteome</keyword>
<organism evidence="1 2">
    <name type="scientific">Russula earlei</name>
    <dbReference type="NCBI Taxonomy" id="71964"/>
    <lineage>
        <taxon>Eukaryota</taxon>
        <taxon>Fungi</taxon>
        <taxon>Dikarya</taxon>
        <taxon>Basidiomycota</taxon>
        <taxon>Agaricomycotina</taxon>
        <taxon>Agaricomycetes</taxon>
        <taxon>Russulales</taxon>
        <taxon>Russulaceae</taxon>
        <taxon>Russula</taxon>
    </lineage>
</organism>
<gene>
    <name evidence="1" type="ORF">F5148DRAFT_1368574</name>
</gene>
<proteinExistence type="predicted"/>
<evidence type="ECO:0000313" key="2">
    <source>
        <dbReference type="Proteomes" id="UP001207468"/>
    </source>
</evidence>
<name>A0ACC0U6J7_9AGAM</name>
<evidence type="ECO:0000313" key="1">
    <source>
        <dbReference type="EMBL" id="KAI9507233.1"/>
    </source>
</evidence>
<reference evidence="1" key="1">
    <citation type="submission" date="2021-03" db="EMBL/GenBank/DDBJ databases">
        <title>Evolutionary priming and transition to the ectomycorrhizal habit in an iconic lineage of mushroom-forming fungi: is preadaptation a requirement?</title>
        <authorList>
            <consortium name="DOE Joint Genome Institute"/>
            <person name="Looney B.P."/>
            <person name="Miyauchi S."/>
            <person name="Morin E."/>
            <person name="Drula E."/>
            <person name="Courty P.E."/>
            <person name="Chicoki N."/>
            <person name="Fauchery L."/>
            <person name="Kohler A."/>
            <person name="Kuo A."/>
            <person name="LaButti K."/>
            <person name="Pangilinan J."/>
            <person name="Lipzen A."/>
            <person name="Riley R."/>
            <person name="Andreopoulos W."/>
            <person name="He G."/>
            <person name="Johnson J."/>
            <person name="Barry K.W."/>
            <person name="Grigoriev I.V."/>
            <person name="Nagy L."/>
            <person name="Hibbett D."/>
            <person name="Henrissat B."/>
            <person name="Matheny P.B."/>
            <person name="Labbe J."/>
            <person name="Martin A.F."/>
        </authorList>
    </citation>
    <scope>NUCLEOTIDE SEQUENCE</scope>
    <source>
        <strain evidence="1">BPL698</strain>
    </source>
</reference>
<protein>
    <submittedName>
        <fullName evidence="1">Uncharacterized protein</fullName>
    </submittedName>
</protein>